<dbReference type="GO" id="GO:0046464">
    <property type="term" value="P:acylglycerol catabolic process"/>
    <property type="evidence" value="ECO:0007669"/>
    <property type="project" value="TreeGrafter"/>
</dbReference>
<gene>
    <name evidence="2" type="ORF">FNB15_06075</name>
</gene>
<keyword evidence="3" id="KW-1185">Reference proteome</keyword>
<dbReference type="InterPro" id="IPR050266">
    <property type="entry name" value="AB_hydrolase_sf"/>
</dbReference>
<dbReference type="Pfam" id="PF12697">
    <property type="entry name" value="Abhydrolase_6"/>
    <property type="match status" value="1"/>
</dbReference>
<dbReference type="KEGG" id="fer:FNB15_06075"/>
<reference evidence="2 3" key="1">
    <citation type="submission" date="2019-07" db="EMBL/GenBank/DDBJ databases">
        <title>Genome sequencing for Ferrovibrio sp. K5.</title>
        <authorList>
            <person name="Park S.-J."/>
        </authorList>
    </citation>
    <scope>NUCLEOTIDE SEQUENCE [LARGE SCALE GENOMIC DNA]</scope>
    <source>
        <strain evidence="2 3">K5</strain>
    </source>
</reference>
<dbReference type="GO" id="GO:0047372">
    <property type="term" value="F:monoacylglycerol lipase activity"/>
    <property type="evidence" value="ECO:0007669"/>
    <property type="project" value="TreeGrafter"/>
</dbReference>
<dbReference type="InterPro" id="IPR000639">
    <property type="entry name" value="Epox_hydrolase-like"/>
</dbReference>
<name>A0A516GZB2_9PROT</name>
<dbReference type="EMBL" id="CP041636">
    <property type="protein sequence ID" value="QDO96869.1"/>
    <property type="molecule type" value="Genomic_DNA"/>
</dbReference>
<dbReference type="AlphaFoldDB" id="A0A516GZB2"/>
<evidence type="ECO:0000259" key="1">
    <source>
        <dbReference type="Pfam" id="PF12697"/>
    </source>
</evidence>
<accession>A0A516GZB2</accession>
<feature type="domain" description="AB hydrolase-1" evidence="1">
    <location>
        <begin position="26"/>
        <end position="266"/>
    </location>
</feature>
<dbReference type="PRINTS" id="PR00111">
    <property type="entry name" value="ABHYDROLASE"/>
</dbReference>
<organism evidence="2 3">
    <name type="scientific">Ferrovibrio terrae</name>
    <dbReference type="NCBI Taxonomy" id="2594003"/>
    <lineage>
        <taxon>Bacteria</taxon>
        <taxon>Pseudomonadati</taxon>
        <taxon>Pseudomonadota</taxon>
        <taxon>Alphaproteobacteria</taxon>
        <taxon>Rhodospirillales</taxon>
        <taxon>Rhodospirillaceae</taxon>
        <taxon>Ferrovibrio</taxon>
    </lineage>
</organism>
<dbReference type="InterPro" id="IPR000073">
    <property type="entry name" value="AB_hydrolase_1"/>
</dbReference>
<evidence type="ECO:0000313" key="2">
    <source>
        <dbReference type="EMBL" id="QDO96869.1"/>
    </source>
</evidence>
<dbReference type="PANTHER" id="PTHR43798:SF33">
    <property type="entry name" value="HYDROLASE, PUTATIVE (AFU_ORTHOLOGUE AFUA_2G14860)-RELATED"/>
    <property type="match status" value="1"/>
</dbReference>
<dbReference type="RefSeq" id="WP_144067850.1">
    <property type="nucleotide sequence ID" value="NZ_CP041636.1"/>
</dbReference>
<dbReference type="Gene3D" id="3.40.50.1820">
    <property type="entry name" value="alpha/beta hydrolase"/>
    <property type="match status" value="1"/>
</dbReference>
<keyword evidence="2" id="KW-0378">Hydrolase</keyword>
<sequence>MPTLETTAGRLSWFDNGVADAGAPTLLLLHSSGASHRQWRQLVGQLGQSWRILAPDLFGYRDAPMPEAAPSARRSIVQDEMDLLGALLQQVDGPVHVVGHSYGGAIGIELALLHPERIAALAVYEPVMFALLRDSQQQAAWSEIAQVAQRLVDLVAAGNLRAAASHFIGYWTAPGGFEAMPEAMQETVAAGMPKVADEFREVLRRRDAPPDFSRLTMPVLLLCGSDTTIAARGVVAELRRLLPAPRFVEVAGGRHMAPLQQPDLVNPLLVDFLDIATQVARRGLRWAG</sequence>
<proteinExistence type="predicted"/>
<dbReference type="OrthoDB" id="9808398at2"/>
<evidence type="ECO:0000313" key="3">
    <source>
        <dbReference type="Proteomes" id="UP000317496"/>
    </source>
</evidence>
<protein>
    <submittedName>
        <fullName evidence="2">Alpha/beta hydrolase</fullName>
    </submittedName>
</protein>
<dbReference type="PANTHER" id="PTHR43798">
    <property type="entry name" value="MONOACYLGLYCEROL LIPASE"/>
    <property type="match status" value="1"/>
</dbReference>
<dbReference type="GO" id="GO:0016020">
    <property type="term" value="C:membrane"/>
    <property type="evidence" value="ECO:0007669"/>
    <property type="project" value="TreeGrafter"/>
</dbReference>
<dbReference type="InterPro" id="IPR029058">
    <property type="entry name" value="AB_hydrolase_fold"/>
</dbReference>
<dbReference type="PRINTS" id="PR00412">
    <property type="entry name" value="EPOXHYDRLASE"/>
</dbReference>
<dbReference type="Proteomes" id="UP000317496">
    <property type="component" value="Chromosome"/>
</dbReference>
<dbReference type="SUPFAM" id="SSF53474">
    <property type="entry name" value="alpha/beta-Hydrolases"/>
    <property type="match status" value="1"/>
</dbReference>